<dbReference type="GO" id="GO:0003735">
    <property type="term" value="F:structural constituent of ribosome"/>
    <property type="evidence" value="ECO:0007669"/>
    <property type="project" value="InterPro"/>
</dbReference>
<dbReference type="Gene3D" id="2.40.30.10">
    <property type="entry name" value="Translation factors"/>
    <property type="match status" value="2"/>
</dbReference>
<dbReference type="AlphaFoldDB" id="A0A9N8YYA3"/>
<dbReference type="GO" id="GO:0006412">
    <property type="term" value="P:translation"/>
    <property type="evidence" value="ECO:0007669"/>
    <property type="project" value="InterPro"/>
</dbReference>
<organism evidence="1 2">
    <name type="scientific">Ambispora leptoticha</name>
    <dbReference type="NCBI Taxonomy" id="144679"/>
    <lineage>
        <taxon>Eukaryota</taxon>
        <taxon>Fungi</taxon>
        <taxon>Fungi incertae sedis</taxon>
        <taxon>Mucoromycota</taxon>
        <taxon>Glomeromycotina</taxon>
        <taxon>Glomeromycetes</taxon>
        <taxon>Archaeosporales</taxon>
        <taxon>Ambisporaceae</taxon>
        <taxon>Ambispora</taxon>
    </lineage>
</organism>
<dbReference type="Proteomes" id="UP000789508">
    <property type="component" value="Unassembled WGS sequence"/>
</dbReference>
<dbReference type="PANTHER" id="PTHR11229">
    <property type="entry name" value="50S RIBOSOMAL PROTEIN L3"/>
    <property type="match status" value="1"/>
</dbReference>
<dbReference type="PANTHER" id="PTHR11229:SF8">
    <property type="entry name" value="LARGE RIBOSOMAL SUBUNIT PROTEIN UL3M"/>
    <property type="match status" value="1"/>
</dbReference>
<dbReference type="EMBL" id="CAJVPS010000169">
    <property type="protein sequence ID" value="CAG8460459.1"/>
    <property type="molecule type" value="Genomic_DNA"/>
</dbReference>
<evidence type="ECO:0000313" key="2">
    <source>
        <dbReference type="Proteomes" id="UP000789508"/>
    </source>
</evidence>
<dbReference type="OrthoDB" id="274683at2759"/>
<protein>
    <submittedName>
        <fullName evidence="1">2083_t:CDS:1</fullName>
    </submittedName>
</protein>
<comment type="caution">
    <text evidence="1">The sequence shown here is derived from an EMBL/GenBank/DDBJ whole genome shotgun (WGS) entry which is preliminary data.</text>
</comment>
<name>A0A9N8YYA3_9GLOM</name>
<dbReference type="InterPro" id="IPR019927">
    <property type="entry name" value="Ribosomal_uL3_bac/org-type"/>
</dbReference>
<proteinExistence type="predicted"/>
<dbReference type="InterPro" id="IPR009000">
    <property type="entry name" value="Transl_B-barrel_sf"/>
</dbReference>
<dbReference type="GO" id="GO:0005762">
    <property type="term" value="C:mitochondrial large ribosomal subunit"/>
    <property type="evidence" value="ECO:0007669"/>
    <property type="project" value="TreeGrafter"/>
</dbReference>
<sequence>MSRLQSSTFFSKLIHLNANTKNVIRKWKCDSYSSLLGEKFIGTYNKDSSRPHRLLPIFKELPTENLVPPVIPEQKWTPNSIRLGVLARKKGMTALWDEWGVRIPVTVFQLENCQVTQVVSHGPNARRKNIVDIQIGCTDRRRPERYMTRALIGHFRKVGLAPKKYVELFHVTPDAALPVELKAAHFVPGQFVDVQGTTQVYRRHMVLRSPTVPLVQRVKERFDPGKVFKGKKMAGRMGGKKHTSHNLRVIKIDNALNCLYIKGAVAGYAGEIVRIKDAIRKHGTLAFPKDALPPPFPTIHPKVLESMPRELGAKTGGTDPFLIKES</sequence>
<reference evidence="1" key="1">
    <citation type="submission" date="2021-06" db="EMBL/GenBank/DDBJ databases">
        <authorList>
            <person name="Kallberg Y."/>
            <person name="Tangrot J."/>
            <person name="Rosling A."/>
        </authorList>
    </citation>
    <scope>NUCLEOTIDE SEQUENCE</scope>
    <source>
        <strain evidence="1">FL130A</strain>
    </source>
</reference>
<evidence type="ECO:0000313" key="1">
    <source>
        <dbReference type="EMBL" id="CAG8460459.1"/>
    </source>
</evidence>
<dbReference type="SUPFAM" id="SSF50447">
    <property type="entry name" value="Translation proteins"/>
    <property type="match status" value="1"/>
</dbReference>
<keyword evidence="2" id="KW-1185">Reference proteome</keyword>
<gene>
    <name evidence="1" type="ORF">ALEPTO_LOCUS1508</name>
</gene>
<accession>A0A9N8YYA3</accession>